<gene>
    <name evidence="1" type="ORF">ACFSBX_16200</name>
</gene>
<dbReference type="RefSeq" id="WP_256422227.1">
    <property type="nucleotide sequence ID" value="NZ_JANHDI010000011.1"/>
</dbReference>
<name>A0ABD6CTS0_9EURY</name>
<protein>
    <submittedName>
        <fullName evidence="1">Uncharacterized protein</fullName>
    </submittedName>
</protein>
<sequence>MEISTNPAYVVVHGKRLVRSNETIVLERDTGDIIEQYRTGLLARLSGGRL</sequence>
<reference evidence="1 2" key="1">
    <citation type="journal article" date="2019" name="Int. J. Syst. Evol. Microbiol.">
        <title>The Global Catalogue of Microorganisms (GCM) 10K type strain sequencing project: providing services to taxonomists for standard genome sequencing and annotation.</title>
        <authorList>
            <consortium name="The Broad Institute Genomics Platform"/>
            <consortium name="The Broad Institute Genome Sequencing Center for Infectious Disease"/>
            <person name="Wu L."/>
            <person name="Ma J."/>
        </authorList>
    </citation>
    <scope>NUCLEOTIDE SEQUENCE [LARGE SCALE GENOMIC DNA]</scope>
    <source>
        <strain evidence="1 2">CGMCC 1.12121</strain>
    </source>
</reference>
<keyword evidence="2" id="KW-1185">Reference proteome</keyword>
<accession>A0ABD6CTS0</accession>
<proteinExistence type="predicted"/>
<dbReference type="EMBL" id="JBHUDK010000015">
    <property type="protein sequence ID" value="MFD1600487.1"/>
    <property type="molecule type" value="Genomic_DNA"/>
</dbReference>
<evidence type="ECO:0000313" key="2">
    <source>
        <dbReference type="Proteomes" id="UP001597085"/>
    </source>
</evidence>
<comment type="caution">
    <text evidence="1">The sequence shown here is derived from an EMBL/GenBank/DDBJ whole genome shotgun (WGS) entry which is preliminary data.</text>
</comment>
<evidence type="ECO:0000313" key="1">
    <source>
        <dbReference type="EMBL" id="MFD1600487.1"/>
    </source>
</evidence>
<organism evidence="1 2">
    <name type="scientific">Halobellus rarus</name>
    <dbReference type="NCBI Taxonomy" id="1126237"/>
    <lineage>
        <taxon>Archaea</taxon>
        <taxon>Methanobacteriati</taxon>
        <taxon>Methanobacteriota</taxon>
        <taxon>Stenosarchaea group</taxon>
        <taxon>Halobacteria</taxon>
        <taxon>Halobacteriales</taxon>
        <taxon>Haloferacaceae</taxon>
        <taxon>Halobellus</taxon>
    </lineage>
</organism>
<dbReference type="AlphaFoldDB" id="A0ABD6CTS0"/>
<dbReference type="Proteomes" id="UP001597085">
    <property type="component" value="Unassembled WGS sequence"/>
</dbReference>